<dbReference type="CDD" id="cd03445">
    <property type="entry name" value="Thioesterase_II_repeat2"/>
    <property type="match status" value="1"/>
</dbReference>
<dbReference type="InterPro" id="IPR049450">
    <property type="entry name" value="ACOT8-like_C"/>
</dbReference>
<evidence type="ECO:0000256" key="1">
    <source>
        <dbReference type="ARBA" id="ARBA00006538"/>
    </source>
</evidence>
<reference evidence="6" key="1">
    <citation type="submission" date="2016-05" db="EMBL/GenBank/DDBJ databases">
        <title>Comparative genomics of biotechnologically important yeasts.</title>
        <authorList>
            <consortium name="DOE Joint Genome Institute"/>
            <person name="Riley R."/>
            <person name="Haridas S."/>
            <person name="Wolfe K.H."/>
            <person name="Lopes M.R."/>
            <person name="Hittinger C.T."/>
            <person name="Goker M."/>
            <person name="Salamov A."/>
            <person name="Wisecaver J."/>
            <person name="Long T.M."/>
            <person name="Aerts A.L."/>
            <person name="Barry K."/>
            <person name="Choi C."/>
            <person name="Clum A."/>
            <person name="Coughlan A.Y."/>
            <person name="Deshpande S."/>
            <person name="Douglass A.P."/>
            <person name="Hanson S.J."/>
            <person name="Klenk H.-P."/>
            <person name="Labutti K."/>
            <person name="Lapidus A."/>
            <person name="Lindquist E."/>
            <person name="Lipzen A."/>
            <person name="Meier-Kolthoff J.P."/>
            <person name="Ohm R.A."/>
            <person name="Otillar R.P."/>
            <person name="Pangilinan J."/>
            <person name="Peng Y."/>
            <person name="Rokas A."/>
            <person name="Rosa C.A."/>
            <person name="Scheuner C."/>
            <person name="Sibirny A.A."/>
            <person name="Slot J.C."/>
            <person name="Stielow J.B."/>
            <person name="Sun H."/>
            <person name="Kurtzman C.P."/>
            <person name="Blackwell M."/>
            <person name="Grigoriev I.V."/>
            <person name="Jeffries T.W."/>
        </authorList>
    </citation>
    <scope>NUCLEOTIDE SEQUENCE [LARGE SCALE GENOMIC DNA]</scope>
    <source>
        <strain evidence="6">DSM 1968</strain>
    </source>
</reference>
<dbReference type="PANTHER" id="PTHR11066:SF34">
    <property type="entry name" value="ACYL-COENZYME A THIOESTERASE 8"/>
    <property type="match status" value="1"/>
</dbReference>
<dbReference type="InterPro" id="IPR029069">
    <property type="entry name" value="HotDog_dom_sf"/>
</dbReference>
<dbReference type="Proteomes" id="UP000095038">
    <property type="component" value="Unassembled WGS sequence"/>
</dbReference>
<evidence type="ECO:0000256" key="2">
    <source>
        <dbReference type="ARBA" id="ARBA00022801"/>
    </source>
</evidence>
<dbReference type="InParanoid" id="A0A1D2VJM3"/>
<dbReference type="Pfam" id="PF20789">
    <property type="entry name" value="4HBT_3C"/>
    <property type="match status" value="1"/>
</dbReference>
<comment type="similarity">
    <text evidence="1">Belongs to the C/M/P thioester hydrolase family.</text>
</comment>
<protein>
    <submittedName>
        <fullName evidence="5">Thioesterase/thiol ester dehydrase-isomerase</fullName>
    </submittedName>
</protein>
<dbReference type="PANTHER" id="PTHR11066">
    <property type="entry name" value="ACYL-COA THIOESTERASE"/>
    <property type="match status" value="1"/>
</dbReference>
<dbReference type="RefSeq" id="XP_020048131.1">
    <property type="nucleotide sequence ID" value="XM_020190454.1"/>
</dbReference>
<dbReference type="GO" id="GO:0009062">
    <property type="term" value="P:fatty acid catabolic process"/>
    <property type="evidence" value="ECO:0007669"/>
    <property type="project" value="TreeGrafter"/>
</dbReference>
<proteinExistence type="inferred from homology"/>
<dbReference type="GO" id="GO:0006637">
    <property type="term" value="P:acyl-CoA metabolic process"/>
    <property type="evidence" value="ECO:0007669"/>
    <property type="project" value="InterPro"/>
</dbReference>
<evidence type="ECO:0000259" key="3">
    <source>
        <dbReference type="Pfam" id="PF13622"/>
    </source>
</evidence>
<dbReference type="GO" id="GO:0047617">
    <property type="term" value="F:fatty acyl-CoA hydrolase activity"/>
    <property type="evidence" value="ECO:0007669"/>
    <property type="project" value="InterPro"/>
</dbReference>
<dbReference type="Gene3D" id="2.40.160.210">
    <property type="entry name" value="Acyl-CoA thioesterase, double hotdog domain"/>
    <property type="match status" value="1"/>
</dbReference>
<name>A0A1D2VJM3_9ASCO</name>
<accession>A0A1D2VJM3</accession>
<feature type="domain" description="Acyl-CoA thioesterase-like C-terminal" evidence="4">
    <location>
        <begin position="226"/>
        <end position="342"/>
    </location>
</feature>
<feature type="domain" description="Acyl-CoA thioesterase-like N-terminal HotDog" evidence="3">
    <location>
        <begin position="36"/>
        <end position="121"/>
    </location>
</feature>
<keyword evidence="2" id="KW-0378">Hydrolase</keyword>
<dbReference type="EMBL" id="KV454478">
    <property type="protein sequence ID" value="ODV61824.1"/>
    <property type="molecule type" value="Genomic_DNA"/>
</dbReference>
<dbReference type="AlphaFoldDB" id="A0A1D2VJM3"/>
<sequence>MSSKKSLLDIRLAVEPVDKTTFRNLGDLKVPGSEIGIYGGALVAQSLIAALKTIDNGQTPLKDSSNQFKPHSMHNYFLLGGDPKKELTYKVINIRDGKNFKTKQVHAIQNDKIIFISIISFRNYLVKDGEQYVLDNPFEKKLGKQLKYQPDFEKTVKTYGIKNQEDCTNNEEVYLTKLVPIRDNFLKEKNGAIDEEIKSSYLTDPMETRFPPNYFDLSTPKIYGKDQPVSERVCYYYSRIKPNTGKLNKTLDREVGLSYLSDQFFLLGLMPLNNRRFFSAFFSRSLDHSIYFCNEVEYDICDWLCFVISSSRSSGDGLSLMEGKIFNKDGRLVAVMVQEGLVTVDNRKSKL</sequence>
<dbReference type="GeneID" id="30964090"/>
<dbReference type="OrthoDB" id="68328at2759"/>
<keyword evidence="5" id="KW-0413">Isomerase</keyword>
<dbReference type="InterPro" id="IPR003703">
    <property type="entry name" value="Acyl_CoA_thio"/>
</dbReference>
<organism evidence="5 6">
    <name type="scientific">Ascoidea rubescens DSM 1968</name>
    <dbReference type="NCBI Taxonomy" id="1344418"/>
    <lineage>
        <taxon>Eukaryota</taxon>
        <taxon>Fungi</taxon>
        <taxon>Dikarya</taxon>
        <taxon>Ascomycota</taxon>
        <taxon>Saccharomycotina</taxon>
        <taxon>Saccharomycetes</taxon>
        <taxon>Ascoideaceae</taxon>
        <taxon>Ascoidea</taxon>
    </lineage>
</organism>
<evidence type="ECO:0000313" key="6">
    <source>
        <dbReference type="Proteomes" id="UP000095038"/>
    </source>
</evidence>
<gene>
    <name evidence="5" type="ORF">ASCRUDRAFT_33709</name>
</gene>
<evidence type="ECO:0000313" key="5">
    <source>
        <dbReference type="EMBL" id="ODV61824.1"/>
    </source>
</evidence>
<dbReference type="Pfam" id="PF13622">
    <property type="entry name" value="4HBT_3"/>
    <property type="match status" value="1"/>
</dbReference>
<dbReference type="CDD" id="cd03444">
    <property type="entry name" value="Thioesterase_II_repeat1"/>
    <property type="match status" value="1"/>
</dbReference>
<dbReference type="GO" id="GO:0016853">
    <property type="term" value="F:isomerase activity"/>
    <property type="evidence" value="ECO:0007669"/>
    <property type="project" value="UniProtKB-KW"/>
</dbReference>
<dbReference type="FunCoup" id="A0A1D2VJM3">
    <property type="interactions" value="174"/>
</dbReference>
<keyword evidence="6" id="KW-1185">Reference proteome</keyword>
<dbReference type="STRING" id="1344418.A0A1D2VJM3"/>
<dbReference type="InterPro" id="IPR042171">
    <property type="entry name" value="Acyl-CoA_hotdog"/>
</dbReference>
<evidence type="ECO:0000259" key="4">
    <source>
        <dbReference type="Pfam" id="PF20789"/>
    </source>
</evidence>
<dbReference type="SUPFAM" id="SSF54637">
    <property type="entry name" value="Thioesterase/thiol ester dehydrase-isomerase"/>
    <property type="match status" value="2"/>
</dbReference>
<dbReference type="InterPro" id="IPR049449">
    <property type="entry name" value="TesB_ACOT8-like_N"/>
</dbReference>
<dbReference type="GO" id="GO:0005782">
    <property type="term" value="C:peroxisomal matrix"/>
    <property type="evidence" value="ECO:0007669"/>
    <property type="project" value="UniProtKB-SubCell"/>
</dbReference>